<gene>
    <name evidence="3" type="ORF">PoB_002568100</name>
</gene>
<sequence>MEAKHHGVLPSVVVCPRCNKECSFREDKHLWYCSATRVIPKTKKRKVCNYTVSDYHGSFLHRCSIPPWKLLLFINHFLSHTWDHKTILDCLQFSSKTSVDWRSFCCEVLDAWFTNQPAIGGQGIEVENDETLIARCKYERGRILKQVWLFGGIERASKKRFVVALTGEVGKQRDRATLLPLIEKYIIKGSIIYSDSWGAYSKLKELNYIHHQINHSQNFVDPDNTAIHTQNIERLWRDIKDHVKRPGIRSSYLYQYLAQYLFISDPTITSKNRVHYFLKEAARLYPPQGGRVRADPKAEVTSSGDELELV</sequence>
<evidence type="ECO:0000256" key="1">
    <source>
        <dbReference type="SAM" id="MobiDB-lite"/>
    </source>
</evidence>
<reference evidence="3 4" key="1">
    <citation type="journal article" date="2021" name="Elife">
        <title>Chloroplast acquisition without the gene transfer in kleptoplastic sea slugs, Plakobranchus ocellatus.</title>
        <authorList>
            <person name="Maeda T."/>
            <person name="Takahashi S."/>
            <person name="Yoshida T."/>
            <person name="Shimamura S."/>
            <person name="Takaki Y."/>
            <person name="Nagai Y."/>
            <person name="Toyoda A."/>
            <person name="Suzuki Y."/>
            <person name="Arimoto A."/>
            <person name="Ishii H."/>
            <person name="Satoh N."/>
            <person name="Nishiyama T."/>
            <person name="Hasebe M."/>
            <person name="Maruyama T."/>
            <person name="Minagawa J."/>
            <person name="Obokata J."/>
            <person name="Shigenobu S."/>
        </authorList>
    </citation>
    <scope>NUCLEOTIDE SEQUENCE [LARGE SCALE GENOMIC DNA]</scope>
</reference>
<dbReference type="Pfam" id="PF12762">
    <property type="entry name" value="DDE_Tnp_IS1595"/>
    <property type="match status" value="1"/>
</dbReference>
<accession>A0AAV3ZXA2</accession>
<name>A0AAV3ZXA2_9GAST</name>
<feature type="domain" description="ISXO2-like transposase" evidence="2">
    <location>
        <begin position="118"/>
        <end position="265"/>
    </location>
</feature>
<comment type="caution">
    <text evidence="3">The sequence shown here is derived from an EMBL/GenBank/DDBJ whole genome shotgun (WGS) entry which is preliminary data.</text>
</comment>
<dbReference type="InterPro" id="IPR024445">
    <property type="entry name" value="Tnp_ISXO2-like"/>
</dbReference>
<evidence type="ECO:0000259" key="2">
    <source>
        <dbReference type="SMART" id="SM01126"/>
    </source>
</evidence>
<evidence type="ECO:0000313" key="3">
    <source>
        <dbReference type="EMBL" id="GFN99175.1"/>
    </source>
</evidence>
<keyword evidence="4" id="KW-1185">Reference proteome</keyword>
<proteinExistence type="predicted"/>
<protein>
    <recommendedName>
        <fullName evidence="2">ISXO2-like transposase domain-containing protein</fullName>
    </recommendedName>
</protein>
<dbReference type="EMBL" id="BLXT01002947">
    <property type="protein sequence ID" value="GFN99175.1"/>
    <property type="molecule type" value="Genomic_DNA"/>
</dbReference>
<dbReference type="AlphaFoldDB" id="A0AAV3ZXA2"/>
<dbReference type="Proteomes" id="UP000735302">
    <property type="component" value="Unassembled WGS sequence"/>
</dbReference>
<dbReference type="NCBIfam" id="NF033547">
    <property type="entry name" value="transpos_IS1595"/>
    <property type="match status" value="1"/>
</dbReference>
<feature type="region of interest" description="Disordered" evidence="1">
    <location>
        <begin position="289"/>
        <end position="310"/>
    </location>
</feature>
<organism evidence="3 4">
    <name type="scientific">Plakobranchus ocellatus</name>
    <dbReference type="NCBI Taxonomy" id="259542"/>
    <lineage>
        <taxon>Eukaryota</taxon>
        <taxon>Metazoa</taxon>
        <taxon>Spiralia</taxon>
        <taxon>Lophotrochozoa</taxon>
        <taxon>Mollusca</taxon>
        <taxon>Gastropoda</taxon>
        <taxon>Heterobranchia</taxon>
        <taxon>Euthyneura</taxon>
        <taxon>Panpulmonata</taxon>
        <taxon>Sacoglossa</taxon>
        <taxon>Placobranchoidea</taxon>
        <taxon>Plakobranchidae</taxon>
        <taxon>Plakobranchus</taxon>
    </lineage>
</organism>
<dbReference type="PANTHER" id="PTHR47163">
    <property type="entry name" value="DDE_TNP_IS1595 DOMAIN-CONTAINING PROTEIN"/>
    <property type="match status" value="1"/>
</dbReference>
<dbReference type="PANTHER" id="PTHR47163:SF2">
    <property type="entry name" value="SI:DKEY-17M8.2"/>
    <property type="match status" value="1"/>
</dbReference>
<dbReference type="InterPro" id="IPR053164">
    <property type="entry name" value="IS1016-like_transposase"/>
</dbReference>
<dbReference type="SMART" id="SM01126">
    <property type="entry name" value="DDE_Tnp_IS1595"/>
    <property type="match status" value="1"/>
</dbReference>
<evidence type="ECO:0000313" key="4">
    <source>
        <dbReference type="Proteomes" id="UP000735302"/>
    </source>
</evidence>